<dbReference type="Gene3D" id="3.90.1340.10">
    <property type="entry name" value="Phage tail collar domain"/>
    <property type="match status" value="1"/>
</dbReference>
<proteinExistence type="predicted"/>
<sequence length="173" mass="17940">MSDHYVGEIRMFAGNYAPEGWAMCNGQVLPISGNEALFSLIGPIYGGDGQATFALPDMRGRVPISAGTAARTGTSYILGQSAGTETVTLSSVELAPHTHPVNAQSVPGTVSTPTNGYWATVAVTAYERPGAPPLSGMSARAISIEGGGQAHDNMMPYMTLTFIIALSGIYPST</sequence>
<evidence type="ECO:0000259" key="1">
    <source>
        <dbReference type="Pfam" id="PF07484"/>
    </source>
</evidence>
<gene>
    <name evidence="2" type="ORF">ACFFJK_09980</name>
</gene>
<accession>A0ABV6FFB1</accession>
<dbReference type="EMBL" id="JBHLWP010000009">
    <property type="protein sequence ID" value="MFC0252218.1"/>
    <property type="molecule type" value="Genomic_DNA"/>
</dbReference>
<evidence type="ECO:0000313" key="2">
    <source>
        <dbReference type="EMBL" id="MFC0252218.1"/>
    </source>
</evidence>
<dbReference type="Pfam" id="PF07484">
    <property type="entry name" value="Collar"/>
    <property type="match status" value="1"/>
</dbReference>
<comment type="caution">
    <text evidence="2">The sequence shown here is derived from an EMBL/GenBank/DDBJ whole genome shotgun (WGS) entry which is preliminary data.</text>
</comment>
<keyword evidence="3" id="KW-1185">Reference proteome</keyword>
<reference evidence="2 3" key="1">
    <citation type="submission" date="2024-09" db="EMBL/GenBank/DDBJ databases">
        <authorList>
            <person name="Sun Q."/>
            <person name="Mori K."/>
        </authorList>
    </citation>
    <scope>NUCLEOTIDE SEQUENCE [LARGE SCALE GENOMIC DNA]</scope>
    <source>
        <strain evidence="2 3">CCM 7792</strain>
    </source>
</reference>
<dbReference type="RefSeq" id="WP_379678967.1">
    <property type="nucleotide sequence ID" value="NZ_JBHLWP010000009.1"/>
</dbReference>
<evidence type="ECO:0000313" key="3">
    <source>
        <dbReference type="Proteomes" id="UP001589773"/>
    </source>
</evidence>
<name>A0ABV6FFB1_9BURK</name>
<organism evidence="2 3">
    <name type="scientific">Massilia consociata</name>
    <dbReference type="NCBI Taxonomy" id="760117"/>
    <lineage>
        <taxon>Bacteria</taxon>
        <taxon>Pseudomonadati</taxon>
        <taxon>Pseudomonadota</taxon>
        <taxon>Betaproteobacteria</taxon>
        <taxon>Burkholderiales</taxon>
        <taxon>Oxalobacteraceae</taxon>
        <taxon>Telluria group</taxon>
        <taxon>Massilia</taxon>
    </lineage>
</organism>
<protein>
    <submittedName>
        <fullName evidence="2">Phage tail protein</fullName>
    </submittedName>
</protein>
<dbReference type="InterPro" id="IPR037053">
    <property type="entry name" value="Phage_tail_collar_dom_sf"/>
</dbReference>
<dbReference type="InterPro" id="IPR011083">
    <property type="entry name" value="Phage_tail_collar_dom"/>
</dbReference>
<dbReference type="Proteomes" id="UP001589773">
    <property type="component" value="Unassembled WGS sequence"/>
</dbReference>
<feature type="domain" description="Phage tail collar" evidence="1">
    <location>
        <begin position="7"/>
        <end position="63"/>
    </location>
</feature>
<dbReference type="SUPFAM" id="SSF88874">
    <property type="entry name" value="Receptor-binding domain of short tail fibre protein gp12"/>
    <property type="match status" value="1"/>
</dbReference>